<dbReference type="Pfam" id="PF08082">
    <property type="entry name" value="PRO8NT"/>
    <property type="match status" value="1"/>
</dbReference>
<dbReference type="GO" id="GO:0097157">
    <property type="term" value="F:pre-mRNA intronic binding"/>
    <property type="evidence" value="ECO:0007669"/>
    <property type="project" value="TreeGrafter"/>
</dbReference>
<dbReference type="GO" id="GO:0030620">
    <property type="term" value="F:U2 snRNA binding"/>
    <property type="evidence" value="ECO:0007669"/>
    <property type="project" value="TreeGrafter"/>
</dbReference>
<dbReference type="AlphaFoldDB" id="A0A0C3DGD8"/>
<dbReference type="GO" id="GO:0017070">
    <property type="term" value="F:U6 snRNA binding"/>
    <property type="evidence" value="ECO:0007669"/>
    <property type="project" value="TreeGrafter"/>
</dbReference>
<dbReference type="EMBL" id="KN822140">
    <property type="protein sequence ID" value="KIM55121.1"/>
    <property type="molecule type" value="Genomic_DNA"/>
</dbReference>
<dbReference type="Proteomes" id="UP000053989">
    <property type="component" value="Unassembled WGS sequence"/>
</dbReference>
<keyword evidence="1" id="KW-1133">Transmembrane helix</keyword>
<evidence type="ECO:0000256" key="1">
    <source>
        <dbReference type="SAM" id="Phobius"/>
    </source>
</evidence>
<reference evidence="4" key="2">
    <citation type="submission" date="2015-01" db="EMBL/GenBank/DDBJ databases">
        <title>Evolutionary Origins and Diversification of the Mycorrhizal Mutualists.</title>
        <authorList>
            <consortium name="DOE Joint Genome Institute"/>
            <consortium name="Mycorrhizal Genomics Consortium"/>
            <person name="Kohler A."/>
            <person name="Kuo A."/>
            <person name="Nagy L.G."/>
            <person name="Floudas D."/>
            <person name="Copeland A."/>
            <person name="Barry K.W."/>
            <person name="Cichocki N."/>
            <person name="Veneault-Fourrey C."/>
            <person name="LaButti K."/>
            <person name="Lindquist E.A."/>
            <person name="Lipzen A."/>
            <person name="Lundell T."/>
            <person name="Morin E."/>
            <person name="Murat C."/>
            <person name="Riley R."/>
            <person name="Ohm R."/>
            <person name="Sun H."/>
            <person name="Tunlid A."/>
            <person name="Henrissat B."/>
            <person name="Grigoriev I.V."/>
            <person name="Hibbett D.S."/>
            <person name="Martin F."/>
        </authorList>
    </citation>
    <scope>NUCLEOTIDE SEQUENCE [LARGE SCALE GENOMIC DNA]</scope>
    <source>
        <strain evidence="4">Foug A</strain>
    </source>
</reference>
<dbReference type="GO" id="GO:0030619">
    <property type="term" value="F:U1 snRNA binding"/>
    <property type="evidence" value="ECO:0007669"/>
    <property type="project" value="TreeGrafter"/>
</dbReference>
<accession>A0A0C3DGD8</accession>
<dbReference type="PANTHER" id="PTHR11140:SF0">
    <property type="entry name" value="PRE-MRNA-PROCESSING-SPLICING FACTOR 8"/>
    <property type="match status" value="1"/>
</dbReference>
<evidence type="ECO:0000313" key="3">
    <source>
        <dbReference type="EMBL" id="KIM55121.1"/>
    </source>
</evidence>
<dbReference type="HOGENOM" id="CLU_1548518_0_0_1"/>
<dbReference type="PANTHER" id="PTHR11140">
    <property type="entry name" value="PRE-MRNA SPLICING FACTOR PRP8"/>
    <property type="match status" value="1"/>
</dbReference>
<dbReference type="STRING" id="1036808.A0A0C3DGD8"/>
<evidence type="ECO:0000313" key="4">
    <source>
        <dbReference type="Proteomes" id="UP000053989"/>
    </source>
</evidence>
<dbReference type="GO" id="GO:0000244">
    <property type="term" value="P:spliceosomal tri-snRNP complex assembly"/>
    <property type="evidence" value="ECO:0007669"/>
    <property type="project" value="TreeGrafter"/>
</dbReference>
<evidence type="ECO:0000259" key="2">
    <source>
        <dbReference type="Pfam" id="PF08082"/>
    </source>
</evidence>
<sequence length="173" mass="19615">MLASKVICNDTYSSKSWLIVAQGMFQFSFGESPPSTIFQELNINPACSRQYLLEQVVVDRHAGHVPVFVCLLTSILFVWLRSHTHQQRQSNALGTVGQQHGYDRIYHSTPKKCEGSYINMGKQDLPPEHVHKIIKDHGDISNCKFCNDKRVHLSALKDVPHAVMKLLKNIPHP</sequence>
<dbReference type="OrthoDB" id="3256191at2759"/>
<proteinExistence type="predicted"/>
<dbReference type="InParanoid" id="A0A0C3DGD8"/>
<protein>
    <recommendedName>
        <fullName evidence="2">PRO8NT domain-containing protein</fullName>
    </recommendedName>
</protein>
<dbReference type="GO" id="GO:0071013">
    <property type="term" value="C:catalytic step 2 spliceosome"/>
    <property type="evidence" value="ECO:0007669"/>
    <property type="project" value="TreeGrafter"/>
</dbReference>
<keyword evidence="4" id="KW-1185">Reference proteome</keyword>
<keyword evidence="1" id="KW-0812">Transmembrane</keyword>
<reference evidence="3 4" key="1">
    <citation type="submission" date="2014-04" db="EMBL/GenBank/DDBJ databases">
        <authorList>
            <consortium name="DOE Joint Genome Institute"/>
            <person name="Kuo A."/>
            <person name="Kohler A."/>
            <person name="Nagy L.G."/>
            <person name="Floudas D."/>
            <person name="Copeland A."/>
            <person name="Barry K.W."/>
            <person name="Cichocki N."/>
            <person name="Veneault-Fourrey C."/>
            <person name="LaButti K."/>
            <person name="Lindquist E.A."/>
            <person name="Lipzen A."/>
            <person name="Lundell T."/>
            <person name="Morin E."/>
            <person name="Murat C."/>
            <person name="Sun H."/>
            <person name="Tunlid A."/>
            <person name="Henrissat B."/>
            <person name="Grigoriev I.V."/>
            <person name="Hibbett D.S."/>
            <person name="Martin F."/>
            <person name="Nordberg H.P."/>
            <person name="Cantor M.N."/>
            <person name="Hua S.X."/>
        </authorList>
    </citation>
    <scope>NUCLEOTIDE SEQUENCE [LARGE SCALE GENOMIC DNA]</scope>
    <source>
        <strain evidence="3 4">Foug A</strain>
    </source>
</reference>
<dbReference type="GO" id="GO:0030623">
    <property type="term" value="F:U5 snRNA binding"/>
    <property type="evidence" value="ECO:0007669"/>
    <property type="project" value="TreeGrafter"/>
</dbReference>
<feature type="domain" description="PRO8NT" evidence="2">
    <location>
        <begin position="122"/>
        <end position="173"/>
    </location>
</feature>
<dbReference type="GO" id="GO:0005682">
    <property type="term" value="C:U5 snRNP"/>
    <property type="evidence" value="ECO:0007669"/>
    <property type="project" value="TreeGrafter"/>
</dbReference>
<keyword evidence="1" id="KW-0472">Membrane</keyword>
<organism evidence="3 4">
    <name type="scientific">Scleroderma citrinum Foug A</name>
    <dbReference type="NCBI Taxonomy" id="1036808"/>
    <lineage>
        <taxon>Eukaryota</taxon>
        <taxon>Fungi</taxon>
        <taxon>Dikarya</taxon>
        <taxon>Basidiomycota</taxon>
        <taxon>Agaricomycotina</taxon>
        <taxon>Agaricomycetes</taxon>
        <taxon>Agaricomycetidae</taxon>
        <taxon>Boletales</taxon>
        <taxon>Sclerodermatineae</taxon>
        <taxon>Sclerodermataceae</taxon>
        <taxon>Scleroderma</taxon>
    </lineage>
</organism>
<name>A0A0C3DGD8_9AGAM</name>
<dbReference type="InterPro" id="IPR027652">
    <property type="entry name" value="PRP8"/>
</dbReference>
<dbReference type="InterPro" id="IPR012591">
    <property type="entry name" value="PRO8NT"/>
</dbReference>
<feature type="transmembrane region" description="Helical" evidence="1">
    <location>
        <begin position="61"/>
        <end position="80"/>
    </location>
</feature>
<gene>
    <name evidence="3" type="ORF">SCLCIDRAFT_30555</name>
</gene>